<dbReference type="InterPro" id="IPR032862">
    <property type="entry name" value="ALKBH6"/>
</dbReference>
<evidence type="ECO:0000256" key="6">
    <source>
        <dbReference type="ARBA" id="ARBA00023004"/>
    </source>
</evidence>
<comment type="similarity">
    <text evidence="2">Belongs to the alkB family.</text>
</comment>
<dbReference type="GO" id="GO:0046872">
    <property type="term" value="F:metal ion binding"/>
    <property type="evidence" value="ECO:0007669"/>
    <property type="project" value="UniProtKB-KW"/>
</dbReference>
<dbReference type="Gene3D" id="2.60.120.590">
    <property type="entry name" value="Alpha-ketoglutarate-dependent dioxygenase AlkB-like"/>
    <property type="match status" value="1"/>
</dbReference>
<dbReference type="PANTHER" id="PTHR46030">
    <property type="entry name" value="ALPHA-KETOGLUTARATE-DEPENDENT DIOXYGENASE ALKB HOMOLOG 6"/>
    <property type="match status" value="1"/>
</dbReference>
<evidence type="ECO:0000259" key="8">
    <source>
        <dbReference type="PROSITE" id="PS51471"/>
    </source>
</evidence>
<proteinExistence type="inferred from homology"/>
<dbReference type="STRING" id="2060905.A0A2B7XHI2"/>
<dbReference type="InterPro" id="IPR005123">
    <property type="entry name" value="Oxoglu/Fe-dep_dioxygenase_dom"/>
</dbReference>
<evidence type="ECO:0000313" key="9">
    <source>
        <dbReference type="EMBL" id="PGH08375.1"/>
    </source>
</evidence>
<comment type="caution">
    <text evidence="9">The sequence shown here is derived from an EMBL/GenBank/DDBJ whole genome shotgun (WGS) entry which is preliminary data.</text>
</comment>
<dbReference type="Pfam" id="PF13532">
    <property type="entry name" value="2OG-FeII_Oxy_2"/>
    <property type="match status" value="1"/>
</dbReference>
<dbReference type="GO" id="GO:0005634">
    <property type="term" value="C:nucleus"/>
    <property type="evidence" value="ECO:0007669"/>
    <property type="project" value="UniProtKB-SubCell"/>
</dbReference>
<keyword evidence="4" id="KW-0223">Dioxygenase</keyword>
<gene>
    <name evidence="9" type="ORF">GX51_01201</name>
</gene>
<dbReference type="PANTHER" id="PTHR46030:SF1">
    <property type="entry name" value="ALPHA-KETOGLUTARATE-DEPENDENT DIOXYGENASE ALKB HOMOLOG 6"/>
    <property type="match status" value="1"/>
</dbReference>
<evidence type="ECO:0000256" key="7">
    <source>
        <dbReference type="ARBA" id="ARBA00023242"/>
    </source>
</evidence>
<dbReference type="GO" id="GO:0051213">
    <property type="term" value="F:dioxygenase activity"/>
    <property type="evidence" value="ECO:0007669"/>
    <property type="project" value="UniProtKB-KW"/>
</dbReference>
<organism evidence="9 10">
    <name type="scientific">Blastomyces parvus</name>
    <dbReference type="NCBI Taxonomy" id="2060905"/>
    <lineage>
        <taxon>Eukaryota</taxon>
        <taxon>Fungi</taxon>
        <taxon>Dikarya</taxon>
        <taxon>Ascomycota</taxon>
        <taxon>Pezizomycotina</taxon>
        <taxon>Eurotiomycetes</taxon>
        <taxon>Eurotiomycetidae</taxon>
        <taxon>Onygenales</taxon>
        <taxon>Ajellomycetaceae</taxon>
        <taxon>Blastomyces</taxon>
    </lineage>
</organism>
<keyword evidence="6" id="KW-0408">Iron</keyword>
<dbReference type="Proteomes" id="UP000224080">
    <property type="component" value="Unassembled WGS sequence"/>
</dbReference>
<keyword evidence="5" id="KW-0560">Oxidoreductase</keyword>
<dbReference type="PROSITE" id="PS51471">
    <property type="entry name" value="FE2OG_OXY"/>
    <property type="match status" value="1"/>
</dbReference>
<sequence length="339" mass="38432">MADDPGTRICGNVIEEAMMPIQLEETRIKSIPESAYYIPDFITQDEEERLLQKVNFLSYLFSSLLVMFFKLQVDKRKNWLLKDVTRAFSEGLYGRHSLGASSIRIMYLHCDFIPTVTIKYTSAVTGLTTMKITSVPIPRWTHLSRRRLQTWPCALSKSNTLLASPLPEWLISPIISRFTELGIFRDSPHKGANHVLINEYQPGQGIMPHEDGAAYYPVVATVSLGAPIVLEMSEKTANHEHKGLEMSEQTTASQFRILQERRSLLVTTGKLYTDYFHGIEERTIDADLNPETVCNWGLLGDKEAFAAGCYARETRISLTYRDVLKVSKLGSSMKFLGRK</sequence>
<name>A0A2B7XHI2_9EURO</name>
<evidence type="ECO:0000256" key="5">
    <source>
        <dbReference type="ARBA" id="ARBA00023002"/>
    </source>
</evidence>
<keyword evidence="3" id="KW-0479">Metal-binding</keyword>
<dbReference type="SUPFAM" id="SSF51197">
    <property type="entry name" value="Clavaminate synthase-like"/>
    <property type="match status" value="1"/>
</dbReference>
<evidence type="ECO:0000313" key="10">
    <source>
        <dbReference type="Proteomes" id="UP000224080"/>
    </source>
</evidence>
<comment type="subcellular location">
    <subcellularLocation>
        <location evidence="1">Nucleus</location>
    </subcellularLocation>
</comment>
<dbReference type="AlphaFoldDB" id="A0A2B7XHI2"/>
<accession>A0A2B7XHI2</accession>
<keyword evidence="7" id="KW-0539">Nucleus</keyword>
<dbReference type="InterPro" id="IPR027450">
    <property type="entry name" value="AlkB-like"/>
</dbReference>
<protein>
    <recommendedName>
        <fullName evidence="8">Fe2OG dioxygenase domain-containing protein</fullName>
    </recommendedName>
</protein>
<evidence type="ECO:0000256" key="4">
    <source>
        <dbReference type="ARBA" id="ARBA00022964"/>
    </source>
</evidence>
<dbReference type="InterPro" id="IPR037151">
    <property type="entry name" value="AlkB-like_sf"/>
</dbReference>
<dbReference type="EMBL" id="PDNC01000009">
    <property type="protein sequence ID" value="PGH08375.1"/>
    <property type="molecule type" value="Genomic_DNA"/>
</dbReference>
<evidence type="ECO:0000256" key="1">
    <source>
        <dbReference type="ARBA" id="ARBA00004123"/>
    </source>
</evidence>
<dbReference type="OrthoDB" id="412814at2759"/>
<evidence type="ECO:0000256" key="3">
    <source>
        <dbReference type="ARBA" id="ARBA00022723"/>
    </source>
</evidence>
<evidence type="ECO:0000256" key="2">
    <source>
        <dbReference type="ARBA" id="ARBA00007879"/>
    </source>
</evidence>
<feature type="domain" description="Fe2OG dioxygenase" evidence="8">
    <location>
        <begin position="191"/>
        <end position="324"/>
    </location>
</feature>
<keyword evidence="10" id="KW-1185">Reference proteome</keyword>
<reference evidence="9 10" key="1">
    <citation type="submission" date="2017-10" db="EMBL/GenBank/DDBJ databases">
        <title>Comparative genomics in systemic dimorphic fungi from Ajellomycetaceae.</title>
        <authorList>
            <person name="Munoz J.F."/>
            <person name="Mcewen J.G."/>
            <person name="Clay O.K."/>
            <person name="Cuomo C.A."/>
        </authorList>
    </citation>
    <scope>NUCLEOTIDE SEQUENCE [LARGE SCALE GENOMIC DNA]</scope>
    <source>
        <strain evidence="9 10">UAMH130</strain>
    </source>
</reference>